<evidence type="ECO:0000256" key="3">
    <source>
        <dbReference type="ARBA" id="ARBA00022801"/>
    </source>
</evidence>
<dbReference type="InterPro" id="IPR036612">
    <property type="entry name" value="KH_dom_type_1_sf"/>
</dbReference>
<keyword evidence="2 5" id="KW-0255">Endonuclease</keyword>
<dbReference type="SMART" id="SM00471">
    <property type="entry name" value="HDc"/>
    <property type="match status" value="1"/>
</dbReference>
<evidence type="ECO:0000259" key="8">
    <source>
        <dbReference type="PROSITE" id="PS51831"/>
    </source>
</evidence>
<dbReference type="GO" id="GO:0016787">
    <property type="term" value="F:hydrolase activity"/>
    <property type="evidence" value="ECO:0007669"/>
    <property type="project" value="UniProtKB-KW"/>
</dbReference>
<dbReference type="NCBIfam" id="TIGR03319">
    <property type="entry name" value="RNase_Y"/>
    <property type="match status" value="1"/>
</dbReference>
<dbReference type="InterPro" id="IPR004088">
    <property type="entry name" value="KH_dom_type_1"/>
</dbReference>
<feature type="transmembrane region" description="Helical" evidence="5">
    <location>
        <begin position="6"/>
        <end position="32"/>
    </location>
</feature>
<dbReference type="Pfam" id="PF12072">
    <property type="entry name" value="RNase_Y_N"/>
    <property type="match status" value="1"/>
</dbReference>
<organism evidence="9 10">
    <name type="scientific">Candidatus Xianfuyuplasma coldseepsis</name>
    <dbReference type="NCBI Taxonomy" id="2782163"/>
    <lineage>
        <taxon>Bacteria</taxon>
        <taxon>Bacillati</taxon>
        <taxon>Mycoplasmatota</taxon>
        <taxon>Mollicutes</taxon>
        <taxon>Candidatus Izemoplasmatales</taxon>
        <taxon>Candidatus Izemoplasmataceae</taxon>
        <taxon>Candidatus Xianfuyuplasma</taxon>
    </lineage>
</organism>
<comment type="similarity">
    <text evidence="5">Belongs to the RNase Y family.</text>
</comment>
<dbReference type="InterPro" id="IPR022711">
    <property type="entry name" value="RNase_Y_N"/>
</dbReference>
<dbReference type="CDD" id="cd00077">
    <property type="entry name" value="HDc"/>
    <property type="match status" value="1"/>
</dbReference>
<protein>
    <recommendedName>
        <fullName evidence="5 6">Ribonuclease Y</fullName>
        <shortName evidence="5">RNase Y</shortName>
        <ecNumber evidence="5 6">3.1.-.-</ecNumber>
    </recommendedName>
</protein>
<comment type="function">
    <text evidence="5">Endoribonuclease that initiates mRNA decay.</text>
</comment>
<dbReference type="NCBIfam" id="TIGR00277">
    <property type="entry name" value="HDIG"/>
    <property type="match status" value="1"/>
</dbReference>
<dbReference type="KEGG" id="xcl:G4Z02_07760"/>
<evidence type="ECO:0000256" key="2">
    <source>
        <dbReference type="ARBA" id="ARBA00022759"/>
    </source>
</evidence>
<dbReference type="InterPro" id="IPR004087">
    <property type="entry name" value="KH_dom"/>
</dbReference>
<reference evidence="9 10" key="1">
    <citation type="submission" date="2020-02" db="EMBL/GenBank/DDBJ databases">
        <authorList>
            <person name="Zheng R.K."/>
            <person name="Sun C.M."/>
        </authorList>
    </citation>
    <scope>NUCLEOTIDE SEQUENCE [LARGE SCALE GENOMIC DNA]</scope>
    <source>
        <strain evidence="10">zrk13</strain>
    </source>
</reference>
<dbReference type="PANTHER" id="PTHR12826:SF15">
    <property type="entry name" value="RIBONUCLEASE Y"/>
    <property type="match status" value="1"/>
</dbReference>
<accession>A0A7L7KS48</accession>
<dbReference type="InterPro" id="IPR003607">
    <property type="entry name" value="HD/PDEase_dom"/>
</dbReference>
<keyword evidence="5" id="KW-1003">Cell membrane</keyword>
<feature type="region of interest" description="Disordered" evidence="7">
    <location>
        <begin position="101"/>
        <end position="129"/>
    </location>
</feature>
<evidence type="ECO:0000256" key="6">
    <source>
        <dbReference type="NCBIfam" id="TIGR03319"/>
    </source>
</evidence>
<feature type="domain" description="HD" evidence="8">
    <location>
        <begin position="339"/>
        <end position="432"/>
    </location>
</feature>
<gene>
    <name evidence="5 9" type="primary">rny</name>
    <name evidence="9" type="ORF">G4Z02_07760</name>
</gene>
<keyword evidence="4 5" id="KW-0694">RNA-binding</keyword>
<dbReference type="InterPro" id="IPR006675">
    <property type="entry name" value="HDIG_dom"/>
</dbReference>
<keyword evidence="5" id="KW-0812">Transmembrane</keyword>
<dbReference type="PROSITE" id="PS50084">
    <property type="entry name" value="KH_TYPE_1"/>
    <property type="match status" value="1"/>
</dbReference>
<dbReference type="PROSITE" id="PS51831">
    <property type="entry name" value="HD"/>
    <property type="match status" value="1"/>
</dbReference>
<dbReference type="EC" id="3.1.-.-" evidence="5 6"/>
<dbReference type="CDD" id="cd22431">
    <property type="entry name" value="KH-I_RNaseY"/>
    <property type="match status" value="1"/>
</dbReference>
<dbReference type="GO" id="GO:0005886">
    <property type="term" value="C:plasma membrane"/>
    <property type="evidence" value="ECO:0007669"/>
    <property type="project" value="UniProtKB-SubCell"/>
</dbReference>
<dbReference type="PANTHER" id="PTHR12826">
    <property type="entry name" value="RIBONUCLEASE Y"/>
    <property type="match status" value="1"/>
</dbReference>
<proteinExistence type="inferred from homology"/>
<keyword evidence="1 5" id="KW-0540">Nuclease</keyword>
<evidence type="ECO:0000256" key="4">
    <source>
        <dbReference type="ARBA" id="ARBA00022884"/>
    </source>
</evidence>
<dbReference type="Proteomes" id="UP000514720">
    <property type="component" value="Chromosome"/>
</dbReference>
<dbReference type="GO" id="GO:0006402">
    <property type="term" value="P:mRNA catabolic process"/>
    <property type="evidence" value="ECO:0007669"/>
    <property type="project" value="UniProtKB-UniRule"/>
</dbReference>
<dbReference type="SUPFAM" id="SSF54791">
    <property type="entry name" value="Eukaryotic type KH-domain (KH-domain type I)"/>
    <property type="match status" value="1"/>
</dbReference>
<dbReference type="InterPro" id="IPR017705">
    <property type="entry name" value="Ribonuclease_Y"/>
</dbReference>
<dbReference type="Pfam" id="PF00013">
    <property type="entry name" value="KH_1"/>
    <property type="match status" value="1"/>
</dbReference>
<dbReference type="Gene3D" id="1.10.3210.10">
    <property type="entry name" value="Hypothetical protein af1432"/>
    <property type="match status" value="1"/>
</dbReference>
<name>A0A7L7KS48_9MOLU</name>
<evidence type="ECO:0000256" key="7">
    <source>
        <dbReference type="SAM" id="MobiDB-lite"/>
    </source>
</evidence>
<keyword evidence="3 5" id="KW-0378">Hydrolase</keyword>
<evidence type="ECO:0000256" key="1">
    <source>
        <dbReference type="ARBA" id="ARBA00022722"/>
    </source>
</evidence>
<dbReference type="SUPFAM" id="SSF109604">
    <property type="entry name" value="HD-domain/PDEase-like"/>
    <property type="match status" value="1"/>
</dbReference>
<keyword evidence="5" id="KW-1133">Transmembrane helix</keyword>
<dbReference type="HAMAP" id="MF_00335">
    <property type="entry name" value="RNase_Y"/>
    <property type="match status" value="1"/>
</dbReference>
<evidence type="ECO:0000256" key="5">
    <source>
        <dbReference type="HAMAP-Rule" id="MF_00335"/>
    </source>
</evidence>
<dbReference type="Pfam" id="PF01966">
    <property type="entry name" value="HD"/>
    <property type="match status" value="1"/>
</dbReference>
<sequence length="523" mass="59020">MLLAFSMINIVSGLAFVAIGILAGFMLSIFIGEKGLLKSRQKADLLIEDARKEAEKNKKQTLLETKQEIHNLRMDFDKQIKERKKEADALDDKLLQREQSLDRRSSNLDKRETNIDKKEELMERKKQSLDDKNNRLDKLIDEQNEKLLEIARFTMEQARDLIFRRVEDEMASEIAAYIKEEEEKAKLTADKNAKHLLSQAIQKYAQDVTSERTVSVVSLPNDEMKGRIIGREGRNIRTIEALTGIDLIIDDTPEAVVLSGFDPIRREIAKRTIESLVADGRIHPGRIEEVVEKTRSEVDRFIRDKGEEAVFEVGIGRIHPDLVKLLGRLHFRTSYGQNVLRHAIECAFLAGKLAVEIGEDEVLAKRAGLLHDIGKAVDHEVEGSHVEIGINIANRYKEPFEVIDAIQSHHGEVEAKSIIAVLVAAADALSAARPGARSESLDSYIKRLEQLENISTEVPGVDQAYAIQAGREVRVIVEPTKVDDTMAYKIARDIKEKIEEQLSYPGTIKVTVIRETRAQDIAK</sequence>
<keyword evidence="5" id="KW-0472">Membrane</keyword>
<evidence type="ECO:0000313" key="10">
    <source>
        <dbReference type="Proteomes" id="UP000514720"/>
    </source>
</evidence>
<evidence type="ECO:0000313" key="9">
    <source>
        <dbReference type="EMBL" id="QMS85641.1"/>
    </source>
</evidence>
<dbReference type="InterPro" id="IPR006674">
    <property type="entry name" value="HD_domain"/>
</dbReference>
<comment type="subcellular location">
    <subcellularLocation>
        <location evidence="5">Cell membrane</location>
        <topology evidence="5">Single-pass membrane protein</topology>
    </subcellularLocation>
</comment>
<keyword evidence="10" id="KW-1185">Reference proteome</keyword>
<dbReference type="EMBL" id="CP048914">
    <property type="protein sequence ID" value="QMS85641.1"/>
    <property type="molecule type" value="Genomic_DNA"/>
</dbReference>
<dbReference type="GO" id="GO:0004521">
    <property type="term" value="F:RNA endonuclease activity"/>
    <property type="evidence" value="ECO:0007669"/>
    <property type="project" value="UniProtKB-UniRule"/>
</dbReference>
<dbReference type="SMART" id="SM00322">
    <property type="entry name" value="KH"/>
    <property type="match status" value="1"/>
</dbReference>
<dbReference type="AlphaFoldDB" id="A0A7L7KS48"/>
<dbReference type="GO" id="GO:0003723">
    <property type="term" value="F:RNA binding"/>
    <property type="evidence" value="ECO:0007669"/>
    <property type="project" value="UniProtKB-UniRule"/>
</dbReference>
<dbReference type="Gene3D" id="3.30.1370.10">
    <property type="entry name" value="K Homology domain, type 1"/>
    <property type="match status" value="1"/>
</dbReference>
<dbReference type="RefSeq" id="WP_258877444.1">
    <property type="nucleotide sequence ID" value="NZ_CP048914.1"/>
</dbReference>